<evidence type="ECO:0000313" key="2">
    <source>
        <dbReference type="Proteomes" id="UP001152795"/>
    </source>
</evidence>
<protein>
    <submittedName>
        <fullName evidence="1">Condensin complex subunit 1-like</fullName>
    </submittedName>
</protein>
<sequence length="113" mass="13119">MSSNVRKNAIIYLKEYLMSNAFGSQFPLAEVKKKLQEEKEKLRKMDPHAVDEDDQAEEAVNSAEAVNPADLKRWMELESDIKRVIEDHWEVEDIVDEDGEHVEFQGDVNEARE</sequence>
<evidence type="ECO:0000313" key="1">
    <source>
        <dbReference type="EMBL" id="CAB4045533.1"/>
    </source>
</evidence>
<dbReference type="EMBL" id="CACRXK020040099">
    <property type="protein sequence ID" value="CAB4045533.1"/>
    <property type="molecule type" value="Genomic_DNA"/>
</dbReference>
<gene>
    <name evidence="1" type="ORF">PACLA_8A025681</name>
</gene>
<keyword evidence="2" id="KW-1185">Reference proteome</keyword>
<dbReference type="AlphaFoldDB" id="A0A6S7LVG4"/>
<organism evidence="1 2">
    <name type="scientific">Paramuricea clavata</name>
    <name type="common">Red gorgonian</name>
    <name type="synonym">Violescent sea-whip</name>
    <dbReference type="NCBI Taxonomy" id="317549"/>
    <lineage>
        <taxon>Eukaryota</taxon>
        <taxon>Metazoa</taxon>
        <taxon>Cnidaria</taxon>
        <taxon>Anthozoa</taxon>
        <taxon>Octocorallia</taxon>
        <taxon>Malacalcyonacea</taxon>
        <taxon>Plexauridae</taxon>
        <taxon>Paramuricea</taxon>
    </lineage>
</organism>
<dbReference type="Proteomes" id="UP001152795">
    <property type="component" value="Unassembled WGS sequence"/>
</dbReference>
<proteinExistence type="predicted"/>
<name>A0A6S7LVG4_PARCT</name>
<reference evidence="1" key="1">
    <citation type="submission" date="2020-04" db="EMBL/GenBank/DDBJ databases">
        <authorList>
            <person name="Alioto T."/>
            <person name="Alioto T."/>
            <person name="Gomez Garrido J."/>
        </authorList>
    </citation>
    <scope>NUCLEOTIDE SEQUENCE</scope>
    <source>
        <strain evidence="1">A484AB</strain>
    </source>
</reference>
<accession>A0A6S7LVG4</accession>
<comment type="caution">
    <text evidence="1">The sequence shown here is derived from an EMBL/GenBank/DDBJ whole genome shotgun (WGS) entry which is preliminary data.</text>
</comment>